<dbReference type="OrthoDB" id="2261376at2759"/>
<keyword evidence="1" id="KW-0812">Transmembrane</keyword>
<reference evidence="2 3" key="1">
    <citation type="journal article" date="2019" name="Commun. Biol.">
        <title>The bagworm genome reveals a unique fibroin gene that provides high tensile strength.</title>
        <authorList>
            <person name="Kono N."/>
            <person name="Nakamura H."/>
            <person name="Ohtoshi R."/>
            <person name="Tomita M."/>
            <person name="Numata K."/>
            <person name="Arakawa K."/>
        </authorList>
    </citation>
    <scope>NUCLEOTIDE SEQUENCE [LARGE SCALE GENOMIC DNA]</scope>
</reference>
<organism evidence="2 3">
    <name type="scientific">Eumeta variegata</name>
    <name type="common">Bagworm moth</name>
    <name type="synonym">Eumeta japonica</name>
    <dbReference type="NCBI Taxonomy" id="151549"/>
    <lineage>
        <taxon>Eukaryota</taxon>
        <taxon>Metazoa</taxon>
        <taxon>Ecdysozoa</taxon>
        <taxon>Arthropoda</taxon>
        <taxon>Hexapoda</taxon>
        <taxon>Insecta</taxon>
        <taxon>Pterygota</taxon>
        <taxon>Neoptera</taxon>
        <taxon>Endopterygota</taxon>
        <taxon>Lepidoptera</taxon>
        <taxon>Glossata</taxon>
        <taxon>Ditrysia</taxon>
        <taxon>Tineoidea</taxon>
        <taxon>Psychidae</taxon>
        <taxon>Oiketicinae</taxon>
        <taxon>Eumeta</taxon>
    </lineage>
</organism>
<accession>A0A4C1WRA9</accession>
<feature type="transmembrane region" description="Helical" evidence="1">
    <location>
        <begin position="90"/>
        <end position="111"/>
    </location>
</feature>
<gene>
    <name evidence="2" type="ORF">EVAR_96606_1</name>
</gene>
<sequence>MWSDGRIGGWPDEWNVKTRKDETAARAPRAGGGRVTRRAIIARAERGAGPAPTARYKAGASGARPTMAGLDVDAALAELGQCGRYQLRNYLLILVPIAFSAVYNAQYIFAAADVDYRWPPPGVPPRSPLDVLVSGALTRAGCAPTFGWFLYPLNIQ</sequence>
<evidence type="ECO:0000313" key="2">
    <source>
        <dbReference type="EMBL" id="GBP53928.1"/>
    </source>
</evidence>
<comment type="caution">
    <text evidence="2">The sequence shown here is derived from an EMBL/GenBank/DDBJ whole genome shotgun (WGS) entry which is preliminary data.</text>
</comment>
<proteinExistence type="predicted"/>
<keyword evidence="3" id="KW-1185">Reference proteome</keyword>
<evidence type="ECO:0000256" key="1">
    <source>
        <dbReference type="SAM" id="Phobius"/>
    </source>
</evidence>
<feature type="transmembrane region" description="Helical" evidence="1">
    <location>
        <begin position="131"/>
        <end position="151"/>
    </location>
</feature>
<dbReference type="STRING" id="151549.A0A4C1WRA9"/>
<keyword evidence="1" id="KW-1133">Transmembrane helix</keyword>
<keyword evidence="1" id="KW-0472">Membrane</keyword>
<protein>
    <submittedName>
        <fullName evidence="2">Uncharacterized protein</fullName>
    </submittedName>
</protein>
<dbReference type="AlphaFoldDB" id="A0A4C1WRA9"/>
<dbReference type="EMBL" id="BGZK01000636">
    <property type="protein sequence ID" value="GBP53928.1"/>
    <property type="molecule type" value="Genomic_DNA"/>
</dbReference>
<dbReference type="Proteomes" id="UP000299102">
    <property type="component" value="Unassembled WGS sequence"/>
</dbReference>
<evidence type="ECO:0000313" key="3">
    <source>
        <dbReference type="Proteomes" id="UP000299102"/>
    </source>
</evidence>
<name>A0A4C1WRA9_EUMVA</name>